<feature type="domain" description="Myosin motor" evidence="10">
    <location>
        <begin position="18"/>
        <end position="664"/>
    </location>
</feature>
<dbReference type="SUPFAM" id="SSF52540">
    <property type="entry name" value="P-loop containing nucleoside triphosphate hydrolases"/>
    <property type="match status" value="1"/>
</dbReference>
<dbReference type="GO" id="GO:0005902">
    <property type="term" value="C:microvillus"/>
    <property type="evidence" value="ECO:0007669"/>
    <property type="project" value="TreeGrafter"/>
</dbReference>
<dbReference type="Pfam" id="PF00063">
    <property type="entry name" value="Myosin_head"/>
    <property type="match status" value="1"/>
</dbReference>
<dbReference type="GO" id="GO:0051015">
    <property type="term" value="F:actin filament binding"/>
    <property type="evidence" value="ECO:0007669"/>
    <property type="project" value="TreeGrafter"/>
</dbReference>
<dbReference type="FunFam" id="1.20.58.530:FF:000007">
    <property type="entry name" value="Myosin IE"/>
    <property type="match status" value="1"/>
</dbReference>
<dbReference type="InterPro" id="IPR010926">
    <property type="entry name" value="Myosin_TH1"/>
</dbReference>
<dbReference type="PROSITE" id="PS51757">
    <property type="entry name" value="TH1"/>
    <property type="match status" value="1"/>
</dbReference>
<dbReference type="FunFam" id="1.20.120.720:FF:000010">
    <property type="entry name" value="Unconventional myosin-Ie"/>
    <property type="match status" value="1"/>
</dbReference>
<evidence type="ECO:0000256" key="8">
    <source>
        <dbReference type="ARBA" id="ARBA00023203"/>
    </source>
</evidence>
<sequence>NSGSKEKYHWQTQNVKVSGVDDMVLLSKISEDAITDNLKKRYMDDFIFTYIGPVLISVNPFKQLPYFTDREIELYQGAAQYENPPHIYALADNMYRNMMIDSENQCVIISGESGAGKTVAAKYIMSYISKVSGGGTKVQHVKDIILQSNPLLEAFGNAKTVRNNNSSRFGKYFEIQFSRGGEPDGGKISNFLLEKSRVVSQNHGERSFHIYYQLLQGATKEQRENLGITTPDYYLYLNKSDTYTVEDVNDKTEFKDTMAAMSVVGLSLEAQDTVLQIVAGILHLGNIAFREEGNYAVVESEDFLAFPSYLLGINQDGLKSKLTSRIMDSKWGGKTETISVTLNKEQASFTRDALSKALYSRLFDYLVDKNGFEQFCINFVNEKLQQIFIELTLKAEQEEYVQEGIKWTPIEYFNNKVVCDLIESKVNPPGIMSILDDVCATMHAKGEGADQTLLQKLQSQIGTHEHFSSWNKGFIVHHYAGKVSYDVSGFCERNRDVLFSDIIELMQSSEFAFIKDLFPENLEAEKRGRPTTAGSKIKKQANNLVQTLMKCTPHYIRCIKPNETKKPRDWEESRIKHQVEYLGLRENIRVRRAGYAFRRVFKKFLQRYAILTKETWPQWRGDEKQGVLHLLKSVNMDSDQYQLGKTKIFIKAPESLFLLEEMRERKYNGYARVIQQAWRKHIAVRKYVQMREEASDVLLNKKERRKNSLNRNFVGDYIGMDNHPEIRQFVGRRERVDFADVVVKYDRRFKVNSYRFGTTCGRVNDAFKPVFKQLLYLSFLSTLQDDLFIVHEDQYDSVLQSVFKTEFLSLLYKRYEEKTRKKLPLKFNNLLEFKVKKGGWGPFSSAGSRQIQFQMGQGDEAVLKPSSKVLTVSVGPGLPKNASESFEILSFSKNIFNAYNTVFYSHRILL</sequence>
<dbReference type="PROSITE" id="PS51456">
    <property type="entry name" value="MYOSIN_MOTOR"/>
    <property type="match status" value="1"/>
</dbReference>
<name>A0A8C2CL58_CYPCA</name>
<keyword evidence="5" id="KW-0112">Calmodulin-binding</keyword>
<proteinExistence type="inferred from homology"/>
<evidence type="ECO:0000256" key="5">
    <source>
        <dbReference type="ARBA" id="ARBA00022860"/>
    </source>
</evidence>
<dbReference type="Pfam" id="PF06017">
    <property type="entry name" value="Myosin_TH1"/>
    <property type="match status" value="2"/>
</dbReference>
<dbReference type="Proteomes" id="UP000694701">
    <property type="component" value="Unplaced"/>
</dbReference>
<feature type="region of interest" description="Actin-binding" evidence="9">
    <location>
        <begin position="541"/>
        <end position="563"/>
    </location>
</feature>
<dbReference type="GO" id="GO:0005516">
    <property type="term" value="F:calmodulin binding"/>
    <property type="evidence" value="ECO:0007669"/>
    <property type="project" value="UniProtKB-KW"/>
</dbReference>
<dbReference type="GO" id="GO:0007015">
    <property type="term" value="P:actin filament organization"/>
    <property type="evidence" value="ECO:0007669"/>
    <property type="project" value="TreeGrafter"/>
</dbReference>
<dbReference type="GO" id="GO:0005886">
    <property type="term" value="C:plasma membrane"/>
    <property type="evidence" value="ECO:0007669"/>
    <property type="project" value="TreeGrafter"/>
</dbReference>
<dbReference type="FunFam" id="1.20.5.4820:FF:000004">
    <property type="entry name" value="Myosin IE"/>
    <property type="match status" value="1"/>
</dbReference>
<dbReference type="InterPro" id="IPR036072">
    <property type="entry name" value="MYSc_Myo1"/>
</dbReference>
<evidence type="ECO:0000256" key="2">
    <source>
        <dbReference type="ARBA" id="ARBA00022443"/>
    </source>
</evidence>
<dbReference type="InterPro" id="IPR036961">
    <property type="entry name" value="Kinesin_motor_dom_sf"/>
</dbReference>
<keyword evidence="6 9" id="KW-0518">Myosin</keyword>
<feature type="binding site" evidence="9">
    <location>
        <begin position="111"/>
        <end position="118"/>
    </location>
    <ligand>
        <name>ATP</name>
        <dbReference type="ChEBI" id="CHEBI:30616"/>
    </ligand>
</feature>
<dbReference type="Gene3D" id="1.20.120.720">
    <property type="entry name" value="Myosin VI head, motor domain, U50 subdomain"/>
    <property type="match status" value="1"/>
</dbReference>
<dbReference type="FunFam" id="3.40.850.10:FF:000101">
    <property type="entry name" value="Slow myosin heavy chain 2"/>
    <property type="match status" value="1"/>
</dbReference>
<dbReference type="PANTHER" id="PTHR13140">
    <property type="entry name" value="MYOSIN"/>
    <property type="match status" value="1"/>
</dbReference>
<evidence type="ECO:0000259" key="11">
    <source>
        <dbReference type="PROSITE" id="PS51757"/>
    </source>
</evidence>
<evidence type="ECO:0000256" key="7">
    <source>
        <dbReference type="ARBA" id="ARBA00023175"/>
    </source>
</evidence>
<evidence type="ECO:0000256" key="4">
    <source>
        <dbReference type="ARBA" id="ARBA00022840"/>
    </source>
</evidence>
<dbReference type="GO" id="GO:0005524">
    <property type="term" value="F:ATP binding"/>
    <property type="evidence" value="ECO:0007669"/>
    <property type="project" value="UniProtKB-UniRule"/>
</dbReference>
<evidence type="ECO:0000313" key="12">
    <source>
        <dbReference type="Ensembl" id="ENSCCRP00020013900.1"/>
    </source>
</evidence>
<evidence type="ECO:0000313" key="13">
    <source>
        <dbReference type="Proteomes" id="UP000694701"/>
    </source>
</evidence>
<dbReference type="GO" id="GO:0006897">
    <property type="term" value="P:endocytosis"/>
    <property type="evidence" value="ECO:0007669"/>
    <property type="project" value="TreeGrafter"/>
</dbReference>
<dbReference type="InterPro" id="IPR027417">
    <property type="entry name" value="P-loop_NTPase"/>
</dbReference>
<evidence type="ECO:0000256" key="6">
    <source>
        <dbReference type="ARBA" id="ARBA00023123"/>
    </source>
</evidence>
<dbReference type="Gene3D" id="1.20.58.530">
    <property type="match status" value="1"/>
</dbReference>
<keyword evidence="3 9" id="KW-0547">Nucleotide-binding</keyword>
<organism evidence="12 13">
    <name type="scientific">Cyprinus carpio</name>
    <name type="common">Common carp</name>
    <dbReference type="NCBI Taxonomy" id="7962"/>
    <lineage>
        <taxon>Eukaryota</taxon>
        <taxon>Metazoa</taxon>
        <taxon>Chordata</taxon>
        <taxon>Craniata</taxon>
        <taxon>Vertebrata</taxon>
        <taxon>Euteleostomi</taxon>
        <taxon>Actinopterygii</taxon>
        <taxon>Neopterygii</taxon>
        <taxon>Teleostei</taxon>
        <taxon>Ostariophysi</taxon>
        <taxon>Cypriniformes</taxon>
        <taxon>Cyprinidae</taxon>
        <taxon>Cyprininae</taxon>
        <taxon>Cyprinus</taxon>
    </lineage>
</organism>
<evidence type="ECO:0000256" key="3">
    <source>
        <dbReference type="ARBA" id="ARBA00022741"/>
    </source>
</evidence>
<dbReference type="Ensembl" id="ENSCCRT00020015324.1">
    <property type="protein sequence ID" value="ENSCCRP00020013900.1"/>
    <property type="gene ID" value="ENSCCRG00020004651.1"/>
</dbReference>
<dbReference type="GO" id="GO:0048731">
    <property type="term" value="P:system development"/>
    <property type="evidence" value="ECO:0007669"/>
    <property type="project" value="UniProtKB-ARBA"/>
</dbReference>
<reference evidence="12" key="1">
    <citation type="submission" date="2025-08" db="UniProtKB">
        <authorList>
            <consortium name="Ensembl"/>
        </authorList>
    </citation>
    <scope>IDENTIFICATION</scope>
</reference>
<dbReference type="Gene3D" id="1.10.10.820">
    <property type="match status" value="1"/>
</dbReference>
<dbReference type="SMART" id="SM00242">
    <property type="entry name" value="MYSc"/>
    <property type="match status" value="1"/>
</dbReference>
<evidence type="ECO:0000256" key="9">
    <source>
        <dbReference type="PROSITE-ProRule" id="PRU00782"/>
    </source>
</evidence>
<dbReference type="GO" id="GO:0016459">
    <property type="term" value="C:myosin complex"/>
    <property type="evidence" value="ECO:0007669"/>
    <property type="project" value="UniProtKB-KW"/>
</dbReference>
<keyword evidence="7 9" id="KW-0505">Motor protein</keyword>
<dbReference type="GO" id="GO:0005737">
    <property type="term" value="C:cytoplasm"/>
    <property type="evidence" value="ECO:0007669"/>
    <property type="project" value="TreeGrafter"/>
</dbReference>
<keyword evidence="2" id="KW-0728">SH3 domain</keyword>
<protein>
    <submittedName>
        <fullName evidence="12">Myosin IEb</fullName>
    </submittedName>
</protein>
<dbReference type="PANTHER" id="PTHR13140:SF865">
    <property type="entry name" value="MYOSIN IEB"/>
    <property type="match status" value="1"/>
</dbReference>
<evidence type="ECO:0000259" key="10">
    <source>
        <dbReference type="PROSITE" id="PS51456"/>
    </source>
</evidence>
<dbReference type="Gene3D" id="3.40.850.10">
    <property type="entry name" value="Kinesin motor domain"/>
    <property type="match status" value="2"/>
</dbReference>
<dbReference type="FunFam" id="1.10.10.820:FF:000001">
    <property type="entry name" value="Myosin heavy chain"/>
    <property type="match status" value="1"/>
</dbReference>
<feature type="domain" description="TH1" evidence="11">
    <location>
        <begin position="702"/>
        <end position="876"/>
    </location>
</feature>
<dbReference type="GO" id="GO:0000146">
    <property type="term" value="F:microfilament motor activity"/>
    <property type="evidence" value="ECO:0007669"/>
    <property type="project" value="TreeGrafter"/>
</dbReference>
<evidence type="ECO:0000256" key="1">
    <source>
        <dbReference type="ARBA" id="ARBA00008314"/>
    </source>
</evidence>
<keyword evidence="8 9" id="KW-0009">Actin-binding</keyword>
<dbReference type="AlphaFoldDB" id="A0A8C2CL58"/>
<dbReference type="Gene3D" id="1.20.5.4820">
    <property type="match status" value="1"/>
</dbReference>
<keyword evidence="4 9" id="KW-0067">ATP-binding</keyword>
<dbReference type="CDD" id="cd01378">
    <property type="entry name" value="MYSc_Myo1"/>
    <property type="match status" value="1"/>
</dbReference>
<comment type="similarity">
    <text evidence="1 9">Belongs to the TRAFAC class myosin-kinesin ATPase superfamily. Myosin family.</text>
</comment>
<dbReference type="PRINTS" id="PR00193">
    <property type="entry name" value="MYOSINHEAVY"/>
</dbReference>
<dbReference type="InterPro" id="IPR001609">
    <property type="entry name" value="Myosin_head_motor_dom-like"/>
</dbReference>
<accession>A0A8C2CL58</accession>